<sequence length="375" mass="41405">MSVFTVYFCGTGSHRFDDKNPNFWNGELIATLASNHSGREFVDWITVDGPGSGNLQDDALFVDDGDYYKVTGTLFGKGWDENVQHALQVIKGKSTWARTKLTEQQYQNLKSAGIPIPDAEAGGSWFWRTYDYGDRAVTPQALQEQLIKQLRKPLIPTTVNLVGWSRGGISCHMLANAMAQDPELCNVKVNIFAVDPVPGVGNVQSERVQLGANVKEYVGFYARDERSKGFACVVPVTAYGTRISVLPMPGRHATLVGNASIDGAGSGKALPEPGMIVRHFAEVCLKRWGVTLDKCLDLSDAALMTYHKTIDANDELYRAMRKKSYTVLTEGTADERMVHRGSIATEFTQVRGEHMDPSDGLSIQRFDLNAYKALR</sequence>
<accession>A0AAD0LC49</accession>
<dbReference type="EMBL" id="CP030750">
    <property type="protein sequence ID" value="AXA26715.1"/>
    <property type="molecule type" value="Genomic_DNA"/>
</dbReference>
<organism evidence="1 2">
    <name type="scientific">Pseudomonas putida</name>
    <name type="common">Arthrobacter siderocapsulatus</name>
    <dbReference type="NCBI Taxonomy" id="303"/>
    <lineage>
        <taxon>Bacteria</taxon>
        <taxon>Pseudomonadati</taxon>
        <taxon>Pseudomonadota</taxon>
        <taxon>Gammaproteobacteria</taxon>
        <taxon>Pseudomonadales</taxon>
        <taxon>Pseudomonadaceae</taxon>
        <taxon>Pseudomonas</taxon>
    </lineage>
</organism>
<proteinExistence type="predicted"/>
<name>A0AAD0LC49_PSEPU</name>
<reference evidence="1 2" key="1">
    <citation type="submission" date="2018-06" db="EMBL/GenBank/DDBJ databases">
        <title>The genome of Pseudomonas putida NX-1, a lignin degrader.</title>
        <authorList>
            <person name="Xu Z."/>
        </authorList>
    </citation>
    <scope>NUCLEOTIDE SEQUENCE [LARGE SCALE GENOMIC DNA]</scope>
    <source>
        <strain evidence="1 2">NX-1</strain>
    </source>
</reference>
<gene>
    <name evidence="1" type="ORF">C1S65_22300</name>
</gene>
<dbReference type="AlphaFoldDB" id="A0AAD0LC49"/>
<protein>
    <submittedName>
        <fullName evidence="1">Uncharacterized protein</fullName>
    </submittedName>
</protein>
<dbReference type="RefSeq" id="WP_112899154.1">
    <property type="nucleotide sequence ID" value="NZ_CP030750.1"/>
</dbReference>
<evidence type="ECO:0000313" key="2">
    <source>
        <dbReference type="Proteomes" id="UP000251617"/>
    </source>
</evidence>
<evidence type="ECO:0000313" key="1">
    <source>
        <dbReference type="EMBL" id="AXA26715.1"/>
    </source>
</evidence>
<dbReference type="Proteomes" id="UP000251617">
    <property type="component" value="Chromosome"/>
</dbReference>